<keyword evidence="2" id="KW-1185">Reference proteome</keyword>
<dbReference type="EMBL" id="JAVDRL010000007">
    <property type="protein sequence ID" value="MDR6531884.1"/>
    <property type="molecule type" value="Genomic_DNA"/>
</dbReference>
<proteinExistence type="predicted"/>
<name>A0ABU1N0C3_9CAUL</name>
<organism evidence="1 2">
    <name type="scientific">Caulobacter rhizosphaerae</name>
    <dbReference type="NCBI Taxonomy" id="2010972"/>
    <lineage>
        <taxon>Bacteria</taxon>
        <taxon>Pseudomonadati</taxon>
        <taxon>Pseudomonadota</taxon>
        <taxon>Alphaproteobacteria</taxon>
        <taxon>Caulobacterales</taxon>
        <taxon>Caulobacteraceae</taxon>
        <taxon>Caulobacter</taxon>
    </lineage>
</organism>
<protein>
    <submittedName>
        <fullName evidence="1">Alpha-beta hydrolase superfamily lysophospholipase</fullName>
    </submittedName>
</protein>
<dbReference type="Gene3D" id="3.40.50.1820">
    <property type="entry name" value="alpha/beta hydrolase"/>
    <property type="match status" value="1"/>
</dbReference>
<comment type="caution">
    <text evidence="1">The sequence shown here is derived from an EMBL/GenBank/DDBJ whole genome shotgun (WGS) entry which is preliminary data.</text>
</comment>
<accession>A0ABU1N0C3</accession>
<gene>
    <name evidence="1" type="ORF">J2800_002637</name>
</gene>
<dbReference type="GO" id="GO:0016787">
    <property type="term" value="F:hydrolase activity"/>
    <property type="evidence" value="ECO:0007669"/>
    <property type="project" value="UniProtKB-KW"/>
</dbReference>
<dbReference type="Proteomes" id="UP001262754">
    <property type="component" value="Unassembled WGS sequence"/>
</dbReference>
<evidence type="ECO:0000313" key="2">
    <source>
        <dbReference type="Proteomes" id="UP001262754"/>
    </source>
</evidence>
<keyword evidence="1" id="KW-0378">Hydrolase</keyword>
<dbReference type="RefSeq" id="WP_310032126.1">
    <property type="nucleotide sequence ID" value="NZ_JAVDRL010000007.1"/>
</dbReference>
<reference evidence="1 2" key="1">
    <citation type="submission" date="2023-07" db="EMBL/GenBank/DDBJ databases">
        <title>Sorghum-associated microbial communities from plants grown in Nebraska, USA.</title>
        <authorList>
            <person name="Schachtman D."/>
        </authorList>
    </citation>
    <scope>NUCLEOTIDE SEQUENCE [LARGE SCALE GENOMIC DNA]</scope>
    <source>
        <strain evidence="1 2">DS2154</strain>
    </source>
</reference>
<dbReference type="SUPFAM" id="SSF53474">
    <property type="entry name" value="alpha/beta-Hydrolases"/>
    <property type="match status" value="1"/>
</dbReference>
<dbReference type="InterPro" id="IPR029058">
    <property type="entry name" value="AB_hydrolase_fold"/>
</dbReference>
<sequence>MKKRYLIALTGVLSFGLAMVLPTVQRRAATSHIWRLAESAAALPAKPVVPTFAQADRVIGRNFGKRVYLFHGLPGLDGYWQSPDRQALVDALQEDGSQVVVVRLPRARQAFYADGGAAYCQAFSTWFSAFERSISQRYGAAKEYTVGISYGGYHAMLAAQDPTVDGWAAISPVTDLSRLDEFRWQSNSRCQPSTPSIAAKPGLMVYGRHDKRVGSDLLVAAAARIEGGGNQRFEAADFDAKGHGLSAEMVAKVEQWYGLQQPVS</sequence>
<evidence type="ECO:0000313" key="1">
    <source>
        <dbReference type="EMBL" id="MDR6531884.1"/>
    </source>
</evidence>